<gene>
    <name evidence="7" type="ORF">NIES21_31580</name>
</gene>
<dbReference type="Proteomes" id="UP000218287">
    <property type="component" value="Chromosome"/>
</dbReference>
<evidence type="ECO:0000256" key="5">
    <source>
        <dbReference type="ARBA" id="ARBA00023136"/>
    </source>
</evidence>
<proteinExistence type="predicted"/>
<organism evidence="7 8">
    <name type="scientific">Anabaenopsis circularis NIES-21</name>
    <dbReference type="NCBI Taxonomy" id="1085406"/>
    <lineage>
        <taxon>Bacteria</taxon>
        <taxon>Bacillati</taxon>
        <taxon>Cyanobacteriota</taxon>
        <taxon>Cyanophyceae</taxon>
        <taxon>Nostocales</taxon>
        <taxon>Nodulariaceae</taxon>
        <taxon>Anabaenopsis</taxon>
    </lineage>
</organism>
<evidence type="ECO:0000256" key="4">
    <source>
        <dbReference type="ARBA" id="ARBA00022989"/>
    </source>
</evidence>
<dbReference type="SUPFAM" id="SSF54523">
    <property type="entry name" value="Pili subunits"/>
    <property type="match status" value="1"/>
</dbReference>
<dbReference type="Pfam" id="PF16734">
    <property type="entry name" value="Pilin_GH"/>
    <property type="match status" value="1"/>
</dbReference>
<name>A0A1Z4GIH8_9CYAN</name>
<evidence type="ECO:0000313" key="8">
    <source>
        <dbReference type="Proteomes" id="UP000218287"/>
    </source>
</evidence>
<feature type="transmembrane region" description="Helical" evidence="6">
    <location>
        <begin position="27"/>
        <end position="49"/>
    </location>
</feature>
<evidence type="ECO:0000256" key="1">
    <source>
        <dbReference type="ARBA" id="ARBA00004167"/>
    </source>
</evidence>
<dbReference type="GO" id="GO:0016020">
    <property type="term" value="C:membrane"/>
    <property type="evidence" value="ECO:0007669"/>
    <property type="project" value="UniProtKB-SubCell"/>
</dbReference>
<dbReference type="PANTHER" id="PTHR30093">
    <property type="entry name" value="GENERAL SECRETION PATHWAY PROTEIN G"/>
    <property type="match status" value="1"/>
</dbReference>
<reference evidence="7 8" key="1">
    <citation type="submission" date="2017-06" db="EMBL/GenBank/DDBJ databases">
        <title>Genome sequencing of cyanobaciteial culture collection at National Institute for Environmental Studies (NIES).</title>
        <authorList>
            <person name="Hirose Y."/>
            <person name="Shimura Y."/>
            <person name="Fujisawa T."/>
            <person name="Nakamura Y."/>
            <person name="Kawachi M."/>
        </authorList>
    </citation>
    <scope>NUCLEOTIDE SEQUENCE [LARGE SCALE GENOMIC DNA]</scope>
    <source>
        <strain evidence="7 8">NIES-21</strain>
    </source>
</reference>
<dbReference type="InterPro" id="IPR045584">
    <property type="entry name" value="Pilin-like"/>
</dbReference>
<evidence type="ECO:0000256" key="6">
    <source>
        <dbReference type="SAM" id="Phobius"/>
    </source>
</evidence>
<protein>
    <submittedName>
        <fullName evidence="7">General secretion pathway protein H</fullName>
    </submittedName>
</protein>
<keyword evidence="3 6" id="KW-0812">Transmembrane</keyword>
<keyword evidence="4 6" id="KW-1133">Transmembrane helix</keyword>
<comment type="subcellular location">
    <subcellularLocation>
        <location evidence="1">Membrane</location>
        <topology evidence="1">Single-pass membrane protein</topology>
    </subcellularLocation>
</comment>
<dbReference type="NCBIfam" id="TIGR02532">
    <property type="entry name" value="IV_pilin_GFxxxE"/>
    <property type="match status" value="1"/>
</dbReference>
<keyword evidence="8" id="KW-1185">Reference proteome</keyword>
<dbReference type="InterPro" id="IPR031975">
    <property type="entry name" value="Pilin_GH"/>
</dbReference>
<keyword evidence="5 6" id="KW-0472">Membrane</keyword>
<dbReference type="InterPro" id="IPR012902">
    <property type="entry name" value="N_methyl_site"/>
</dbReference>
<sequence>MLKPELQAKYLQYLNNRKNKQEEGFTLIELLVVVIIIGVLAAIALPSLLGQVNKAKQSEARNYVGTVNRSQQAYYLEYQGFATSISQLQVGIKTQSDNYSYVIVGSSTLTQFNAQPLKPALKSYYGVVGTTLGSAATSEALTVAIACESPNPTIAAPTLASSSTGCQNSFNSLAR</sequence>
<evidence type="ECO:0000313" key="7">
    <source>
        <dbReference type="EMBL" id="BAY17321.1"/>
    </source>
</evidence>
<dbReference type="EMBL" id="AP018174">
    <property type="protein sequence ID" value="BAY17321.1"/>
    <property type="molecule type" value="Genomic_DNA"/>
</dbReference>
<dbReference type="Pfam" id="PF07963">
    <property type="entry name" value="N_methyl"/>
    <property type="match status" value="1"/>
</dbReference>
<dbReference type="PROSITE" id="PS00409">
    <property type="entry name" value="PROKAR_NTER_METHYL"/>
    <property type="match status" value="1"/>
</dbReference>
<evidence type="ECO:0000256" key="3">
    <source>
        <dbReference type="ARBA" id="ARBA00022692"/>
    </source>
</evidence>
<dbReference type="OrthoDB" id="467711at2"/>
<accession>A0A1Z4GIH8</accession>
<keyword evidence="2" id="KW-0488">Methylation</keyword>
<evidence type="ECO:0000256" key="2">
    <source>
        <dbReference type="ARBA" id="ARBA00022481"/>
    </source>
</evidence>
<dbReference type="AlphaFoldDB" id="A0A1Z4GIH8"/>
<dbReference type="PANTHER" id="PTHR30093:SF44">
    <property type="entry name" value="TYPE II SECRETION SYSTEM CORE PROTEIN G"/>
    <property type="match status" value="1"/>
</dbReference>
<dbReference type="Gene3D" id="3.30.700.10">
    <property type="entry name" value="Glycoprotein, Type 4 Pilin"/>
    <property type="match status" value="1"/>
</dbReference>